<evidence type="ECO:0000256" key="1">
    <source>
        <dbReference type="SAM" id="Phobius"/>
    </source>
</evidence>
<evidence type="ECO:0008006" key="4">
    <source>
        <dbReference type="Google" id="ProtNLM"/>
    </source>
</evidence>
<keyword evidence="3" id="KW-1185">Reference proteome</keyword>
<dbReference type="OrthoDB" id="1049480at2"/>
<dbReference type="RefSeq" id="WP_062619077.1">
    <property type="nucleotide sequence ID" value="NZ_JRWG01000001.1"/>
</dbReference>
<sequence>MQHKHIPLKRQRDVGEIITVYFEFFKQNFKPFLNIFISYNGLFILGFLGVSYLLVTGFVGTFVNTPVYGIDTDTSNYQAYFIGGIIGFIILFVVTAILNYSLAAAYMIQYEKNKGETVEKSQVWETVKQNLGKIILFIVLMILMYFVVMVVGMVISFIPLLGTIAYYILVLAYNGWMGLSFMAMINDNKEVTDAFGEGWKLLKSFFWKSVLSNLVIGMLLGILMMVVLMVPGILIGVYAFHSLDTGVDLANSAVANVIWTLALALLLILYTLNQSMIQFVNGVLYYSLHEETYNEATRERIENIGAGE</sequence>
<reference evidence="3" key="1">
    <citation type="submission" date="2014-10" db="EMBL/GenBank/DDBJ databases">
        <title>Genome sequencing of Vitellibacter sp. D-24.</title>
        <authorList>
            <person name="Thevarajoo S."/>
            <person name="Selvaratnam C."/>
            <person name="Goh K.M."/>
            <person name="Chong C.S."/>
        </authorList>
    </citation>
    <scope>NUCLEOTIDE SEQUENCE [LARGE SCALE GENOMIC DNA]</scope>
    <source>
        <strain evidence="3">D-24</strain>
    </source>
</reference>
<dbReference type="Proteomes" id="UP000070138">
    <property type="component" value="Unassembled WGS sequence"/>
</dbReference>
<comment type="caution">
    <text evidence="2">The sequence shown here is derived from an EMBL/GenBank/DDBJ whole genome shotgun (WGS) entry which is preliminary data.</text>
</comment>
<organism evidence="2 3">
    <name type="scientific">Aequorivita aquimaris</name>
    <dbReference type="NCBI Taxonomy" id="1548749"/>
    <lineage>
        <taxon>Bacteria</taxon>
        <taxon>Pseudomonadati</taxon>
        <taxon>Bacteroidota</taxon>
        <taxon>Flavobacteriia</taxon>
        <taxon>Flavobacteriales</taxon>
        <taxon>Flavobacteriaceae</taxon>
        <taxon>Aequorivita</taxon>
    </lineage>
</organism>
<evidence type="ECO:0000313" key="2">
    <source>
        <dbReference type="EMBL" id="KXO01084.1"/>
    </source>
</evidence>
<dbReference type="EMBL" id="JRWG01000001">
    <property type="protein sequence ID" value="KXO01084.1"/>
    <property type="molecule type" value="Genomic_DNA"/>
</dbReference>
<feature type="transmembrane region" description="Helical" evidence="1">
    <location>
        <begin position="253"/>
        <end position="272"/>
    </location>
</feature>
<reference evidence="2 3" key="2">
    <citation type="journal article" date="2016" name="Int. J. Syst. Evol. Microbiol.">
        <title>Vitellibacter aquimaris sp. nov., a marine bacterium isolated from seawater.</title>
        <authorList>
            <person name="Thevarajoo S."/>
            <person name="Selvaratnam C."/>
            <person name="Goh K.M."/>
            <person name="Hong K.W."/>
            <person name="Chan X.Y."/>
            <person name="Chan K.G."/>
            <person name="Chong C.S."/>
        </authorList>
    </citation>
    <scope>NUCLEOTIDE SEQUENCE [LARGE SCALE GENOMIC DNA]</scope>
    <source>
        <strain evidence="2 3">D-24</strain>
    </source>
</reference>
<evidence type="ECO:0000313" key="3">
    <source>
        <dbReference type="Proteomes" id="UP000070138"/>
    </source>
</evidence>
<feature type="transmembrane region" description="Helical" evidence="1">
    <location>
        <begin position="210"/>
        <end position="241"/>
    </location>
</feature>
<feature type="transmembrane region" description="Helical" evidence="1">
    <location>
        <begin position="134"/>
        <end position="158"/>
    </location>
</feature>
<feature type="transmembrane region" description="Helical" evidence="1">
    <location>
        <begin position="79"/>
        <end position="102"/>
    </location>
</feature>
<feature type="transmembrane region" description="Helical" evidence="1">
    <location>
        <begin position="36"/>
        <end position="59"/>
    </location>
</feature>
<accession>A0A137RLS3</accession>
<dbReference type="AlphaFoldDB" id="A0A137RLS3"/>
<keyword evidence="1" id="KW-1133">Transmembrane helix</keyword>
<feature type="transmembrane region" description="Helical" evidence="1">
    <location>
        <begin position="164"/>
        <end position="185"/>
    </location>
</feature>
<gene>
    <name evidence="2" type="ORF">LS48_00990</name>
</gene>
<proteinExistence type="predicted"/>
<keyword evidence="1" id="KW-0472">Membrane</keyword>
<keyword evidence="1" id="KW-0812">Transmembrane</keyword>
<dbReference type="STRING" id="1548749.LS48_00990"/>
<name>A0A137RLS3_9FLAO</name>
<protein>
    <recommendedName>
        <fullName evidence="4">Glycerophosphoryl diester phosphodiesterase membrane domain-containing protein</fullName>
    </recommendedName>
</protein>